<organism evidence="5 6">
    <name type="scientific">Rhodosalinus halophilus</name>
    <dbReference type="NCBI Taxonomy" id="2259333"/>
    <lineage>
        <taxon>Bacteria</taxon>
        <taxon>Pseudomonadati</taxon>
        <taxon>Pseudomonadota</taxon>
        <taxon>Alphaproteobacteria</taxon>
        <taxon>Rhodobacterales</taxon>
        <taxon>Paracoccaceae</taxon>
        <taxon>Rhodosalinus</taxon>
    </lineage>
</organism>
<dbReference type="PANTHER" id="PTHR22576">
    <property type="entry name" value="MUCOSA ASSOCIATED LYMPHOID TISSUE LYMPHOMA TRANSLOCATION PROTEIN 1/PARACASPASE"/>
    <property type="match status" value="1"/>
</dbReference>
<feature type="region of interest" description="Disordered" evidence="2">
    <location>
        <begin position="256"/>
        <end position="292"/>
    </location>
</feature>
<dbReference type="PROSITE" id="PS50208">
    <property type="entry name" value="CASPASE_P20"/>
    <property type="match status" value="1"/>
</dbReference>
<dbReference type="InterPro" id="IPR011990">
    <property type="entry name" value="TPR-like_helical_dom_sf"/>
</dbReference>
<dbReference type="Gene3D" id="3.40.50.1460">
    <property type="match status" value="1"/>
</dbReference>
<feature type="domain" description="Caspase family p20" evidence="4">
    <location>
        <begin position="24"/>
        <end position="153"/>
    </location>
</feature>
<comment type="caution">
    <text evidence="5">The sequence shown here is derived from an EMBL/GenBank/DDBJ whole genome shotgun (WGS) entry which is preliminary data.</text>
</comment>
<evidence type="ECO:0000256" key="3">
    <source>
        <dbReference type="SAM" id="SignalP"/>
    </source>
</evidence>
<feature type="signal peptide" evidence="3">
    <location>
        <begin position="1"/>
        <end position="24"/>
    </location>
</feature>
<dbReference type="GO" id="GO:0004197">
    <property type="term" value="F:cysteine-type endopeptidase activity"/>
    <property type="evidence" value="ECO:0007669"/>
    <property type="project" value="InterPro"/>
</dbReference>
<protein>
    <submittedName>
        <fullName evidence="5">Peptidase C14, caspase catalytic subunit p20</fullName>
    </submittedName>
</protein>
<dbReference type="InterPro" id="IPR015917">
    <property type="entry name" value="Pept_C14A"/>
</dbReference>
<dbReference type="InterPro" id="IPR006597">
    <property type="entry name" value="Sel1-like"/>
</dbReference>
<dbReference type="PANTHER" id="PTHR22576:SF37">
    <property type="entry name" value="MUCOSA-ASSOCIATED LYMPHOID TISSUE LYMPHOMA TRANSLOCATION PROTEIN 1"/>
    <property type="match status" value="1"/>
</dbReference>
<dbReference type="SMART" id="SM00115">
    <property type="entry name" value="CASc"/>
    <property type="match status" value="1"/>
</dbReference>
<dbReference type="InterPro" id="IPR018537">
    <property type="entry name" value="Peptidoglycan-bd_3"/>
</dbReference>
<evidence type="ECO:0000256" key="1">
    <source>
        <dbReference type="ARBA" id="ARBA00010134"/>
    </source>
</evidence>
<dbReference type="RefSeq" id="WP_113289786.1">
    <property type="nucleotide sequence ID" value="NZ_QNTQ01000011.1"/>
</dbReference>
<dbReference type="Pfam" id="PF00656">
    <property type="entry name" value="Peptidase_C14"/>
    <property type="match status" value="1"/>
</dbReference>
<reference evidence="5 6" key="1">
    <citation type="submission" date="2018-07" db="EMBL/GenBank/DDBJ databases">
        <title>Rhodosalinus sp. strain E84T genomic sequence and assembly.</title>
        <authorList>
            <person name="Liu Z.-W."/>
            <person name="Lu D.-C."/>
        </authorList>
    </citation>
    <scope>NUCLEOTIDE SEQUENCE [LARGE SCALE GENOMIC DNA]</scope>
    <source>
        <strain evidence="5 6">E84</strain>
    </source>
</reference>
<comment type="similarity">
    <text evidence="1">Belongs to the peptidase C14A family.</text>
</comment>
<dbReference type="InterPro" id="IPR011600">
    <property type="entry name" value="Pept_C14_caspase"/>
</dbReference>
<feature type="chain" id="PRO_5016586225" evidence="3">
    <location>
        <begin position="25"/>
        <end position="762"/>
    </location>
</feature>
<dbReference type="GO" id="GO:0006508">
    <property type="term" value="P:proteolysis"/>
    <property type="evidence" value="ECO:0007669"/>
    <property type="project" value="InterPro"/>
</dbReference>
<dbReference type="Gene3D" id="1.25.40.10">
    <property type="entry name" value="Tetratricopeptide repeat domain"/>
    <property type="match status" value="2"/>
</dbReference>
<dbReference type="InterPro" id="IPR036365">
    <property type="entry name" value="PGBD-like_sf"/>
</dbReference>
<name>A0A365U6Q5_9RHOB</name>
<dbReference type="OrthoDB" id="5321503at2"/>
<dbReference type="SUPFAM" id="SSF52129">
    <property type="entry name" value="Caspase-like"/>
    <property type="match status" value="1"/>
</dbReference>
<dbReference type="InterPro" id="IPR036366">
    <property type="entry name" value="PGBDSf"/>
</dbReference>
<sequence length="762" mass="82057">MRLGAHLAGAAVSLAALFGSPATAERIAVVVGNQDYETVNDLSNARADARRMAETLREMGFVVFDDYDVDREGFETLMRQSILNVDEGAEIVFFYAGHGIQIGRRNYLLPTDVAFDSIYDLPVESITLDRVIDLLSARGDVHVAMIDACRENPFPDTKLAGELDASLFETRSGFDVFQTPLNSLLAFSTAPGMVAYDGEEGGHSPYTAAILEAMREHPDAEATELFSRVRARVYEATGGRQVPWESSTLVRPFTFLSAEARQPESATPETTGTGGARSSSSPGPDEPPLPETVTLTLPYDRSVALGPALAEALGRGELPPVSVVERAANGLVTMNGAMTYAPTITERRADTLAQTVTDSVTLEVGGGARVEVNLEMEVNACDLAAGDALDPGGVGFYRLPNEIPVAEARAACSAALEAAPDVARFRYQLGRAQQAAADYEAAFRSFRHAADAGHVRAMYATARLLTSQQVDRDLFDVPEDRARANALLERGIAAGDPFAMHLLGRFLLRNGETDAELERGFELLDRAAELGHTYSMNELGVYFLNTDGAHFLPERGLRYLRASAAREDIYGYHNLGFVELYALDGGEPDYGAAYAWFVRAAEGGHPRAPADLGRMIVRGQVDESPREAVRWYDMGLARGDGWGGVNAANMILNGEVTGFSTAEALVRAAKALHLPDEEAAARARAQIAGQTERDLARAIQRLLNELGEEVTVDGVIGPRTRAAIEARIVAAGLPQPGSAPSEMLTALAKAYWAENPVRSDLF</sequence>
<evidence type="ECO:0000256" key="2">
    <source>
        <dbReference type="SAM" id="MobiDB-lite"/>
    </source>
</evidence>
<dbReference type="Pfam" id="PF08238">
    <property type="entry name" value="Sel1"/>
    <property type="match status" value="4"/>
</dbReference>
<evidence type="ECO:0000313" key="5">
    <source>
        <dbReference type="EMBL" id="RBI84232.1"/>
    </source>
</evidence>
<dbReference type="InterPro" id="IPR029030">
    <property type="entry name" value="Caspase-like_dom_sf"/>
</dbReference>
<dbReference type="Proteomes" id="UP000253370">
    <property type="component" value="Unassembled WGS sequence"/>
</dbReference>
<evidence type="ECO:0000259" key="4">
    <source>
        <dbReference type="PROSITE" id="PS50208"/>
    </source>
</evidence>
<dbReference type="SUPFAM" id="SSF81901">
    <property type="entry name" value="HCP-like"/>
    <property type="match status" value="2"/>
</dbReference>
<dbReference type="SUPFAM" id="SSF47090">
    <property type="entry name" value="PGBD-like"/>
    <property type="match status" value="1"/>
</dbReference>
<accession>A0A365U6Q5</accession>
<dbReference type="EMBL" id="QNTQ01000011">
    <property type="protein sequence ID" value="RBI84232.1"/>
    <property type="molecule type" value="Genomic_DNA"/>
</dbReference>
<keyword evidence="6" id="KW-1185">Reference proteome</keyword>
<dbReference type="Pfam" id="PF09374">
    <property type="entry name" value="PG_binding_3"/>
    <property type="match status" value="1"/>
</dbReference>
<evidence type="ECO:0000313" key="6">
    <source>
        <dbReference type="Proteomes" id="UP000253370"/>
    </source>
</evidence>
<dbReference type="SMART" id="SM00671">
    <property type="entry name" value="SEL1"/>
    <property type="match status" value="5"/>
</dbReference>
<gene>
    <name evidence="5" type="ORF">DRV85_12355</name>
</gene>
<dbReference type="InterPro" id="IPR001309">
    <property type="entry name" value="Pept_C14_p20"/>
</dbReference>
<dbReference type="InterPro" id="IPR052039">
    <property type="entry name" value="Caspase-related_regulators"/>
</dbReference>
<dbReference type="AlphaFoldDB" id="A0A365U6Q5"/>
<proteinExistence type="inferred from homology"/>
<keyword evidence="3" id="KW-0732">Signal</keyword>
<dbReference type="Gene3D" id="1.10.101.10">
    <property type="entry name" value="PGBD-like superfamily/PGBD"/>
    <property type="match status" value="1"/>
</dbReference>